<name>A0A7R8ZMY6_9CRUS</name>
<organism evidence="1">
    <name type="scientific">Cyprideis torosa</name>
    <dbReference type="NCBI Taxonomy" id="163714"/>
    <lineage>
        <taxon>Eukaryota</taxon>
        <taxon>Metazoa</taxon>
        <taxon>Ecdysozoa</taxon>
        <taxon>Arthropoda</taxon>
        <taxon>Crustacea</taxon>
        <taxon>Oligostraca</taxon>
        <taxon>Ostracoda</taxon>
        <taxon>Podocopa</taxon>
        <taxon>Podocopida</taxon>
        <taxon>Cytherocopina</taxon>
        <taxon>Cytheroidea</taxon>
        <taxon>Cytherideidae</taxon>
        <taxon>Cyprideis</taxon>
    </lineage>
</organism>
<accession>A0A7R8ZMY6</accession>
<dbReference type="EMBL" id="OB662805">
    <property type="protein sequence ID" value="CAD7230585.1"/>
    <property type="molecule type" value="Genomic_DNA"/>
</dbReference>
<evidence type="ECO:0000313" key="1">
    <source>
        <dbReference type="EMBL" id="CAD7230585.1"/>
    </source>
</evidence>
<gene>
    <name evidence="1" type="ORF">CTOB1V02_LOCUS8443</name>
</gene>
<sequence length="215" mass="24019">MKLTIAITVALGLLVSASAMRDRKRLRSPAGLMLSTVGGALPSLSKQQNDVVAIVRNMVSKFSPEKKLEFRRALERQAQAPDGVHLNQTGIARVCDAFQMILGVNSEEESAKFWWPSNSTDLSVIEPVSPSEEMKQMKAKRVRDSNPREVDQIEDKIKDKIGNGVISITENSRNPGWSKSFVVELTPKTFQKVIIPSFWPPNVFAKKYRLPRGEL</sequence>
<proteinExistence type="predicted"/>
<reference evidence="1" key="1">
    <citation type="submission" date="2020-11" db="EMBL/GenBank/DDBJ databases">
        <authorList>
            <person name="Tran Van P."/>
        </authorList>
    </citation>
    <scope>NUCLEOTIDE SEQUENCE</scope>
</reference>
<protein>
    <submittedName>
        <fullName evidence="1">Uncharacterized protein</fullName>
    </submittedName>
</protein>
<dbReference type="AlphaFoldDB" id="A0A7R8ZMY6"/>